<dbReference type="AlphaFoldDB" id="A0A0A9SVE1"/>
<sequence>MWRKQPIISSLNVPSVQDAGIWLESLGITASISSIQSIKQKQNISTTSSWSSLW</sequence>
<evidence type="ECO:0000313" key="1">
    <source>
        <dbReference type="EMBL" id="JAD49577.1"/>
    </source>
</evidence>
<proteinExistence type="predicted"/>
<reference evidence="1" key="2">
    <citation type="journal article" date="2015" name="Data Brief">
        <title>Shoot transcriptome of the giant reed, Arundo donax.</title>
        <authorList>
            <person name="Barrero R.A."/>
            <person name="Guerrero F.D."/>
            <person name="Moolhuijzen P."/>
            <person name="Goolsby J.A."/>
            <person name="Tidwell J."/>
            <person name="Bellgard S.E."/>
            <person name="Bellgard M.I."/>
        </authorList>
    </citation>
    <scope>NUCLEOTIDE SEQUENCE</scope>
    <source>
        <tissue evidence="1">Shoot tissue taken approximately 20 cm above the soil surface</tissue>
    </source>
</reference>
<organism evidence="1">
    <name type="scientific">Arundo donax</name>
    <name type="common">Giant reed</name>
    <name type="synonym">Donax arundinaceus</name>
    <dbReference type="NCBI Taxonomy" id="35708"/>
    <lineage>
        <taxon>Eukaryota</taxon>
        <taxon>Viridiplantae</taxon>
        <taxon>Streptophyta</taxon>
        <taxon>Embryophyta</taxon>
        <taxon>Tracheophyta</taxon>
        <taxon>Spermatophyta</taxon>
        <taxon>Magnoliopsida</taxon>
        <taxon>Liliopsida</taxon>
        <taxon>Poales</taxon>
        <taxon>Poaceae</taxon>
        <taxon>PACMAD clade</taxon>
        <taxon>Arundinoideae</taxon>
        <taxon>Arundineae</taxon>
        <taxon>Arundo</taxon>
    </lineage>
</organism>
<reference evidence="1" key="1">
    <citation type="submission" date="2014-09" db="EMBL/GenBank/DDBJ databases">
        <authorList>
            <person name="Magalhaes I.L.F."/>
            <person name="Oliveira U."/>
            <person name="Santos F.R."/>
            <person name="Vidigal T.H.D.A."/>
            <person name="Brescovit A.D."/>
            <person name="Santos A.J."/>
        </authorList>
    </citation>
    <scope>NUCLEOTIDE SEQUENCE</scope>
    <source>
        <tissue evidence="1">Shoot tissue taken approximately 20 cm above the soil surface</tissue>
    </source>
</reference>
<protein>
    <submittedName>
        <fullName evidence="1">Uncharacterized protein</fullName>
    </submittedName>
</protein>
<name>A0A0A9SVE1_ARUDO</name>
<accession>A0A0A9SVE1</accession>
<dbReference type="EMBL" id="GBRH01248318">
    <property type="protein sequence ID" value="JAD49577.1"/>
    <property type="molecule type" value="Transcribed_RNA"/>
</dbReference>